<dbReference type="SUPFAM" id="SSF56176">
    <property type="entry name" value="FAD-binding/transporter-associated domain-like"/>
    <property type="match status" value="1"/>
</dbReference>
<evidence type="ECO:0000256" key="8">
    <source>
        <dbReference type="ARBA" id="ARBA00023002"/>
    </source>
</evidence>
<dbReference type="Gene3D" id="3.30.365.10">
    <property type="entry name" value="Aldehyde oxidase/xanthine dehydrogenase, molybdopterin binding domain"/>
    <property type="match status" value="4"/>
</dbReference>
<evidence type="ECO:0000256" key="3">
    <source>
        <dbReference type="ARBA" id="ARBA00022505"/>
    </source>
</evidence>
<feature type="domain" description="FAD-binding PCMH-type" evidence="17">
    <location>
        <begin position="256"/>
        <end position="445"/>
    </location>
</feature>
<dbReference type="FunFam" id="3.90.1170.50:FF:000001">
    <property type="entry name" value="Aldehyde oxidase 1"/>
    <property type="match status" value="1"/>
</dbReference>
<dbReference type="GO" id="GO:0051537">
    <property type="term" value="F:2 iron, 2 sulfur cluster binding"/>
    <property type="evidence" value="ECO:0007669"/>
    <property type="project" value="UniProtKB-KW"/>
</dbReference>
<dbReference type="InterPro" id="IPR012675">
    <property type="entry name" value="Beta-grasp_dom_sf"/>
</dbReference>
<keyword evidence="10 15" id="KW-0411">Iron-sulfur</keyword>
<feature type="binding site" evidence="14">
    <location>
        <position position="367"/>
    </location>
    <ligand>
        <name>FAD</name>
        <dbReference type="ChEBI" id="CHEBI:57692"/>
    </ligand>
</feature>
<feature type="binding site" evidence="14">
    <location>
        <position position="954"/>
    </location>
    <ligand>
        <name>substrate</name>
    </ligand>
</feature>
<comment type="similarity">
    <text evidence="2">Belongs to the xanthine dehydrogenase family.</text>
</comment>
<feature type="binding site" evidence="14">
    <location>
        <position position="1051"/>
    </location>
    <ligand>
        <name>substrate</name>
    </ligand>
</feature>
<dbReference type="InterPro" id="IPR037165">
    <property type="entry name" value="AldOxase/xan_DH_Mopterin-bd_sf"/>
</dbReference>
<feature type="binding site" evidence="14">
    <location>
        <position position="920"/>
    </location>
    <ligand>
        <name>substrate</name>
    </ligand>
</feature>
<evidence type="ECO:0000256" key="1">
    <source>
        <dbReference type="ARBA" id="ARBA00001974"/>
    </source>
</evidence>
<feature type="binding site" evidence="15">
    <location>
        <position position="190"/>
    </location>
    <ligand>
        <name>[2Fe-2S] cluster</name>
        <dbReference type="ChEBI" id="CHEBI:190135"/>
        <label>2</label>
    </ligand>
</feature>
<dbReference type="SUPFAM" id="SSF47741">
    <property type="entry name" value="CO dehydrogenase ISP C-domain like"/>
    <property type="match status" value="1"/>
</dbReference>
<dbReference type="Gene3D" id="3.10.20.30">
    <property type="match status" value="1"/>
</dbReference>
<sequence length="1389" mass="154411">MHDFEKMEKDSDTLNGEKITQLRCFSDLNFSRSIVFYLNGIRKNIHSISPSTLLIDYLRIYESLTGTKLGCGEGGCGACTVSVSSYNANAQKFTFYSLNSCLTPIFLLHGCHVFTVESLSSRNPSSFDIHSTPIPSILSQFHGSQCGFCTPGIVMSMHSLMHSHLNKDNNKIELTNDHIEHAFDGNLCRCTGYRPILDAFKELVQCTDIEELDTICPKQLERRNELNGMDHHNKLERNWMSIEQEMKDLSARLVAMEDHESKWFRVSRIEELGLVKNEYSDAQLIGGNTELGIDKKFKRKKIPVFVHTGGIPELKRIQMTDFGVEVGAAATLSELCEALESVITNKSDEESYKTRVFCGIREQLKWFAGTQIRNVSSVAGNVVTASPISDLNPLWISSGTVFQLYSCTTQSIRDVQAKDFFIGYRKVDLMSHEILYKVKIPWTSSQNEYFYAFKTSRRKEDDISIVSSGIRIQVEEIPSNKEFLAWKFVLFEVGFGGLAERCVFAESVAEKVVGMNVNSLTLECILELIENEFQLDDNVPGGMPEYRRTLALGFITKAFYRTMNQVLRANCIVDSRIDESIETMQRPVSKASQVVQENQDVKSRSENVGKSVAHLGGKYQASGKAEYLDDSMLLQNELHAAFVLSSEAHARILSMDISIALKVEGVVDVITADDVRGLNEIGQAPAYDEEVFVKETVKCIGQPLGLVVATSKQIAIEASFLVKVEYQKLHAIVSLEEAIDQKSFAKDIPERRIECGDVESVFADDRSVVVQGEVRIGGQEHFYLEPHGSIAIPVDHSREMMIVSSTQSVCKTQLMVARALGWPAHRIVCRTKRIGGGFGGKETRNMFMSCAVAVAANKLGKPVRLVLERDVDMAISGQRHAFLAKYKAAALSNGHLVALDVQMYHNIGYSLDLSIPILDRSLFHLENAYQVANVRFLGRACVTNTPSNTAFRGFGGPQGMFVTENIIEHLSKALEMSTEQFRSMNLYNSRLDSTPYGMSVNGERLEECWNSVLLKSDFETRSESIKVYNETHHFRKRGIAAIPSKFGISFTFRTFNQAAALIHVYTDGSVLISHGGVEMGQGLHTKMCQVAADALRIEMERVFISETSSDKIPNASPTAASASSDMYGMAILDACSQLNSRLDPYRMSNGTEAKDESWCSAVMKAYFDRVNLSAQGFYRTPELDVVDLGSTKAEERRGSPFYYFTYGAAVSEVEVDVLTGEFIVLRSDIVMDVGQSLNPALDVGQIEGAFVQGMGWCTMEEIVRGGDSTHAWVKSGKMFTVGPSTYKIPGFCNIPVDFRVSLLPNVKCEKPTVHSSKAVGEPPLFLGASVFFAIKNACYAARSQFGIDSNLHFVLDSPASVERIRMACTDSISMRITKSSPAFRPKLTL</sequence>
<dbReference type="InterPro" id="IPR016167">
    <property type="entry name" value="FAD-bd_PCMH_sub1"/>
</dbReference>
<dbReference type="Pfam" id="PF01799">
    <property type="entry name" value="Fer2_2"/>
    <property type="match status" value="1"/>
</dbReference>
<dbReference type="PANTHER" id="PTHR45444">
    <property type="entry name" value="XANTHINE DEHYDROGENASE"/>
    <property type="match status" value="1"/>
</dbReference>
<keyword evidence="5 15" id="KW-0001">2Fe-2S</keyword>
<dbReference type="InterPro" id="IPR036010">
    <property type="entry name" value="2Fe-2S_ferredoxin-like_sf"/>
</dbReference>
<evidence type="ECO:0000256" key="5">
    <source>
        <dbReference type="ARBA" id="ARBA00022714"/>
    </source>
</evidence>
<feature type="binding site" evidence="15">
    <location>
        <position position="838"/>
    </location>
    <ligand>
        <name>Mo-molybdopterin</name>
        <dbReference type="ChEBI" id="CHEBI:71302"/>
    </ligand>
    <ligandPart>
        <name>Mo</name>
        <dbReference type="ChEBI" id="CHEBI:28685"/>
    </ligandPart>
</feature>
<dbReference type="Pfam" id="PF01315">
    <property type="entry name" value="Ald_Xan_dh_C"/>
    <property type="match status" value="1"/>
</dbReference>
<evidence type="ECO:0000256" key="9">
    <source>
        <dbReference type="ARBA" id="ARBA00023004"/>
    </source>
</evidence>
<feature type="domain" description="2Fe-2S ferredoxin-type" evidence="16">
    <location>
        <begin position="32"/>
        <end position="119"/>
    </location>
</feature>
<gene>
    <name evidence="18" type="ORF">TOLI1172_LOCUS2489</name>
</gene>
<dbReference type="Pfam" id="PF03450">
    <property type="entry name" value="CO_deh_flav_C"/>
    <property type="match status" value="1"/>
</dbReference>
<dbReference type="InterPro" id="IPR036856">
    <property type="entry name" value="Ald_Oxase/Xan_DH_a/b_sf"/>
</dbReference>
<dbReference type="Gene3D" id="3.30.43.10">
    <property type="entry name" value="Uridine Diphospho-n-acetylenolpyruvylglucosamine Reductase, domain 2"/>
    <property type="match status" value="1"/>
</dbReference>
<evidence type="ECO:0000256" key="12">
    <source>
        <dbReference type="ARBA" id="ARBA00034078"/>
    </source>
</evidence>
<dbReference type="InterPro" id="IPR008274">
    <property type="entry name" value="AldOxase/xan_DH_MoCoBD1"/>
</dbReference>
<dbReference type="Pfam" id="PF20256">
    <property type="entry name" value="MoCoBD_2"/>
    <property type="match status" value="1"/>
</dbReference>
<evidence type="ECO:0000259" key="17">
    <source>
        <dbReference type="PROSITE" id="PS51387"/>
    </source>
</evidence>
<dbReference type="InterPro" id="IPR006058">
    <property type="entry name" value="2Fe2S_fd_BS"/>
</dbReference>
<dbReference type="Gene3D" id="3.30.390.50">
    <property type="entry name" value="CO dehydrogenase flavoprotein, C-terminal domain"/>
    <property type="match status" value="1"/>
</dbReference>
<dbReference type="InterPro" id="IPR001041">
    <property type="entry name" value="2Fe-2S_ferredoxin-type"/>
</dbReference>
<dbReference type="PROSITE" id="PS00197">
    <property type="entry name" value="2FE2S_FER_1"/>
    <property type="match status" value="1"/>
</dbReference>
<feature type="binding site" evidence="15">
    <location>
        <position position="71"/>
    </location>
    <ligand>
        <name>[2Fe-2S] cluster</name>
        <dbReference type="ChEBI" id="CHEBI:190135"/>
        <label>1</label>
    </ligand>
</feature>
<dbReference type="FunFam" id="3.10.20.30:FF:000012">
    <property type="entry name" value="Xanthine dehydrogenase/oxidase"/>
    <property type="match status" value="1"/>
</dbReference>
<comment type="cofactor">
    <cofactor evidence="15">
        <name>Mo-molybdopterin</name>
        <dbReference type="ChEBI" id="CHEBI:71302"/>
    </cofactor>
    <text evidence="15">Binds 1 Mo-molybdopterin (Mo-MPT) cofactor per subunit.</text>
</comment>
<dbReference type="Gene3D" id="3.30.465.10">
    <property type="match status" value="1"/>
</dbReference>
<feature type="binding site" evidence="14">
    <location>
        <begin position="377"/>
        <end position="381"/>
    </location>
    <ligand>
        <name>FAD</name>
        <dbReference type="ChEBI" id="CHEBI:57692"/>
    </ligand>
</feature>
<dbReference type="PIRSF" id="PIRSF000127">
    <property type="entry name" value="Xanthine_DH"/>
    <property type="match status" value="1"/>
</dbReference>
<evidence type="ECO:0000313" key="18">
    <source>
        <dbReference type="EMBL" id="CAD8818100.1"/>
    </source>
</evidence>
<feature type="binding site" evidence="15">
    <location>
        <position position="79"/>
    </location>
    <ligand>
        <name>[2Fe-2S] cluster</name>
        <dbReference type="ChEBI" id="CHEBI:190135"/>
        <label>1</label>
    </ligand>
</feature>
<dbReference type="InterPro" id="IPR036884">
    <property type="entry name" value="2Fe-2S-bd_dom_sf"/>
</dbReference>
<dbReference type="SMART" id="SM01092">
    <property type="entry name" value="CO_deh_flav_C"/>
    <property type="match status" value="1"/>
</dbReference>
<feature type="binding site" evidence="14">
    <location>
        <begin position="284"/>
        <end position="291"/>
    </location>
    <ligand>
        <name>FAD</name>
        <dbReference type="ChEBI" id="CHEBI:57692"/>
    </ligand>
</feature>
<dbReference type="InterPro" id="IPR005107">
    <property type="entry name" value="CO_DH_flav_C"/>
</dbReference>
<feature type="binding site" evidence="15">
    <location>
        <position position="188"/>
    </location>
    <ligand>
        <name>[2Fe-2S] cluster</name>
        <dbReference type="ChEBI" id="CHEBI:190135"/>
        <label>2</label>
    </ligand>
</feature>
<dbReference type="InterPro" id="IPR000674">
    <property type="entry name" value="Ald_Oxase/Xan_DH_a/b"/>
</dbReference>
<evidence type="ECO:0000256" key="13">
    <source>
        <dbReference type="PIRSR" id="PIRSR000127-1"/>
    </source>
</evidence>
<dbReference type="PANTHER" id="PTHR45444:SF3">
    <property type="entry name" value="XANTHINE DEHYDROGENASE"/>
    <property type="match status" value="1"/>
</dbReference>
<dbReference type="InterPro" id="IPR036683">
    <property type="entry name" value="CO_DH_flav_C_dom_sf"/>
</dbReference>
<dbReference type="Pfam" id="PF00941">
    <property type="entry name" value="FAD_binding_5"/>
    <property type="match status" value="1"/>
</dbReference>
<dbReference type="SUPFAM" id="SSF56003">
    <property type="entry name" value="Molybdenum cofactor-binding domain"/>
    <property type="match status" value="1"/>
</dbReference>
<evidence type="ECO:0000259" key="16">
    <source>
        <dbReference type="PROSITE" id="PS51085"/>
    </source>
</evidence>
<dbReference type="InterPro" id="IPR002888">
    <property type="entry name" value="2Fe-2S-bd"/>
</dbReference>
<dbReference type="PROSITE" id="PS51387">
    <property type="entry name" value="FAD_PCMH"/>
    <property type="match status" value="1"/>
</dbReference>
<dbReference type="InterPro" id="IPR036318">
    <property type="entry name" value="FAD-bd_PCMH-like_sf"/>
</dbReference>
<keyword evidence="4" id="KW-0285">Flavoprotein</keyword>
<keyword evidence="9 15" id="KW-0408">Iron</keyword>
<feature type="binding site" evidence="14">
    <location>
        <position position="435"/>
    </location>
    <ligand>
        <name>FAD</name>
        <dbReference type="ChEBI" id="CHEBI:57692"/>
    </ligand>
</feature>
<keyword evidence="6 15" id="KW-0479">Metal-binding</keyword>
<evidence type="ECO:0000256" key="7">
    <source>
        <dbReference type="ARBA" id="ARBA00022827"/>
    </source>
</evidence>
<dbReference type="EMBL" id="HBFP01003503">
    <property type="protein sequence ID" value="CAD8818100.1"/>
    <property type="molecule type" value="Transcribed_RNA"/>
</dbReference>
<keyword evidence="8" id="KW-0560">Oxidoreductase</keyword>
<dbReference type="SUPFAM" id="SSF54665">
    <property type="entry name" value="CO dehydrogenase molybdoprotein N-domain-like"/>
    <property type="match status" value="1"/>
</dbReference>
<dbReference type="GO" id="GO:0016491">
    <property type="term" value="F:oxidoreductase activity"/>
    <property type="evidence" value="ECO:0007669"/>
    <property type="project" value="UniProtKB-KW"/>
</dbReference>
<feature type="binding site" evidence="14">
    <location>
        <position position="842"/>
    </location>
    <ligand>
        <name>substrate</name>
    </ligand>
</feature>
<reference evidence="18" key="1">
    <citation type="submission" date="2021-01" db="EMBL/GenBank/DDBJ databases">
        <authorList>
            <person name="Corre E."/>
            <person name="Pelletier E."/>
            <person name="Niang G."/>
            <person name="Scheremetjew M."/>
            <person name="Finn R."/>
            <person name="Kale V."/>
            <person name="Holt S."/>
            <person name="Cochrane G."/>
            <person name="Meng A."/>
            <person name="Brown T."/>
            <person name="Cohen L."/>
        </authorList>
    </citation>
    <scope>NUCLEOTIDE SEQUENCE</scope>
    <source>
        <strain evidence="18">CCMP3278</strain>
    </source>
</reference>
<feature type="binding site" evidence="15">
    <location>
        <position position="952"/>
    </location>
    <ligand>
        <name>Mo-molybdopterin</name>
        <dbReference type="ChEBI" id="CHEBI:71302"/>
    </ligand>
    <ligandPart>
        <name>Mo</name>
        <dbReference type="ChEBI" id="CHEBI:28685"/>
    </ligandPart>
</feature>
<dbReference type="FunFam" id="3.30.465.10:FF:000004">
    <property type="entry name" value="Xanthine dehydrogenase/oxidase"/>
    <property type="match status" value="1"/>
</dbReference>
<keyword evidence="7 14" id="KW-0274">FAD</keyword>
<organism evidence="18">
    <name type="scientific">Timspurckia oligopyrenoides</name>
    <dbReference type="NCBI Taxonomy" id="708627"/>
    <lineage>
        <taxon>Eukaryota</taxon>
        <taxon>Rhodophyta</taxon>
        <taxon>Bangiophyceae</taxon>
        <taxon>Porphyridiales</taxon>
        <taxon>Porphyridiaceae</taxon>
        <taxon>Timspurckia</taxon>
    </lineage>
</organism>
<feature type="binding site" evidence="15">
    <location>
        <position position="101"/>
    </location>
    <ligand>
        <name>[2Fe-2S] cluster</name>
        <dbReference type="ChEBI" id="CHEBI:190135"/>
        <label>1</label>
    </ligand>
</feature>
<feature type="binding site" evidence="15">
    <location>
        <position position="807"/>
    </location>
    <ligand>
        <name>Mo-molybdopterin</name>
        <dbReference type="ChEBI" id="CHEBI:71302"/>
    </ligand>
    <ligandPart>
        <name>Mo</name>
        <dbReference type="ChEBI" id="CHEBI:28685"/>
    </ligandPart>
</feature>
<dbReference type="FunFam" id="3.30.365.10:FF:000004">
    <property type="entry name" value="Xanthine dehydrogenase oxidase"/>
    <property type="match status" value="1"/>
</dbReference>
<comment type="cofactor">
    <cofactor evidence="1 14">
        <name>FAD</name>
        <dbReference type="ChEBI" id="CHEBI:57692"/>
    </cofactor>
</comment>
<proteinExistence type="inferred from homology"/>
<feature type="active site" description="Proton acceptor" evidence="13">
    <location>
        <position position="1321"/>
    </location>
</feature>
<feature type="binding site" evidence="15">
    <location>
        <position position="146"/>
    </location>
    <ligand>
        <name>[2Fe-2S] cluster</name>
        <dbReference type="ChEBI" id="CHEBI:190135"/>
        <label>2</label>
    </ligand>
</feature>
<dbReference type="FunFam" id="3.30.365.10:FF:000001">
    <property type="entry name" value="Xanthine dehydrogenase oxidase"/>
    <property type="match status" value="1"/>
</dbReference>
<evidence type="ECO:0000256" key="2">
    <source>
        <dbReference type="ARBA" id="ARBA00006849"/>
    </source>
</evidence>
<keyword evidence="3 15" id="KW-0500">Molybdenum</keyword>
<evidence type="ECO:0008006" key="19">
    <source>
        <dbReference type="Google" id="ProtNLM"/>
    </source>
</evidence>
<dbReference type="Pfam" id="PF02738">
    <property type="entry name" value="MoCoBD_1"/>
    <property type="match status" value="1"/>
</dbReference>
<dbReference type="InterPro" id="IPR046867">
    <property type="entry name" value="AldOxase/xan_DH_MoCoBD2"/>
</dbReference>
<comment type="cofactor">
    <cofactor evidence="12">
        <name>[2Fe-2S] cluster</name>
        <dbReference type="ChEBI" id="CHEBI:190135"/>
    </cofactor>
</comment>
<feature type="binding site" evidence="14">
    <location>
        <position position="390"/>
    </location>
    <ligand>
        <name>FAD</name>
        <dbReference type="ChEBI" id="CHEBI:57692"/>
    </ligand>
</feature>
<evidence type="ECO:0000256" key="6">
    <source>
        <dbReference type="ARBA" id="ARBA00022723"/>
    </source>
</evidence>
<dbReference type="Gene3D" id="3.90.1170.50">
    <property type="entry name" value="Aldehyde oxidase/xanthine dehydrogenase, a/b hammerhead"/>
    <property type="match status" value="1"/>
</dbReference>
<dbReference type="SMART" id="SM01008">
    <property type="entry name" value="Ald_Xan_dh_C"/>
    <property type="match status" value="1"/>
</dbReference>
<evidence type="ECO:0000256" key="15">
    <source>
        <dbReference type="PIRSR" id="PIRSR000127-3"/>
    </source>
</evidence>
<protein>
    <recommendedName>
        <fullName evidence="19">Xanthine dehydrogenase</fullName>
    </recommendedName>
</protein>
<feature type="binding site" evidence="15">
    <location>
        <position position="1120"/>
    </location>
    <ligand>
        <name>Mo-molybdopterin</name>
        <dbReference type="ChEBI" id="CHEBI:71302"/>
    </ligand>
    <ligandPart>
        <name>Mo</name>
        <dbReference type="ChEBI" id="CHEBI:28685"/>
    </ligandPart>
</feature>
<dbReference type="SUPFAM" id="SSF54292">
    <property type="entry name" value="2Fe-2S ferredoxin-like"/>
    <property type="match status" value="1"/>
</dbReference>
<evidence type="ECO:0000256" key="11">
    <source>
        <dbReference type="ARBA" id="ARBA00023027"/>
    </source>
</evidence>
<evidence type="ECO:0000256" key="4">
    <source>
        <dbReference type="ARBA" id="ARBA00022630"/>
    </source>
</evidence>
<dbReference type="GO" id="GO:0071949">
    <property type="term" value="F:FAD binding"/>
    <property type="evidence" value="ECO:0007669"/>
    <property type="project" value="InterPro"/>
</dbReference>
<dbReference type="InterPro" id="IPR016166">
    <property type="entry name" value="FAD-bd_PCMH"/>
</dbReference>
<feature type="binding site" evidence="15">
    <location>
        <position position="149"/>
    </location>
    <ligand>
        <name>[2Fe-2S] cluster</name>
        <dbReference type="ChEBI" id="CHEBI:190135"/>
        <label>2</label>
    </ligand>
</feature>
<dbReference type="SUPFAM" id="SSF55447">
    <property type="entry name" value="CO dehydrogenase flavoprotein C-terminal domain-like"/>
    <property type="match status" value="1"/>
</dbReference>
<dbReference type="InterPro" id="IPR016208">
    <property type="entry name" value="Ald_Oxase/xanthine_DH-like"/>
</dbReference>
<feature type="binding site" evidence="14">
    <location>
        <position position="454"/>
    </location>
    <ligand>
        <name>FAD</name>
        <dbReference type="ChEBI" id="CHEBI:57692"/>
    </ligand>
</feature>
<comment type="cofactor">
    <cofactor evidence="15">
        <name>[2Fe-2S] cluster</name>
        <dbReference type="ChEBI" id="CHEBI:190135"/>
    </cofactor>
    <text evidence="15">Binds 2 [2Fe-2S] clusters.</text>
</comment>
<dbReference type="GO" id="GO:0005506">
    <property type="term" value="F:iron ion binding"/>
    <property type="evidence" value="ECO:0007669"/>
    <property type="project" value="InterPro"/>
</dbReference>
<accession>A0A7S1ER10</accession>
<dbReference type="InterPro" id="IPR016169">
    <property type="entry name" value="FAD-bd_PCMH_sub2"/>
</dbReference>
<keyword evidence="11" id="KW-0520">NAD</keyword>
<name>A0A7S1ER10_9RHOD</name>
<dbReference type="PROSITE" id="PS51085">
    <property type="entry name" value="2FE2S_FER_2"/>
    <property type="match status" value="1"/>
</dbReference>
<evidence type="ECO:0000256" key="14">
    <source>
        <dbReference type="PIRSR" id="PIRSR000127-2"/>
    </source>
</evidence>
<dbReference type="Gene3D" id="1.10.150.120">
    <property type="entry name" value="[2Fe-2S]-binding domain"/>
    <property type="match status" value="1"/>
</dbReference>
<dbReference type="Pfam" id="PF00111">
    <property type="entry name" value="Fer2"/>
    <property type="match status" value="1"/>
</dbReference>
<evidence type="ECO:0000256" key="10">
    <source>
        <dbReference type="ARBA" id="ARBA00023014"/>
    </source>
</evidence>
<dbReference type="InterPro" id="IPR002346">
    <property type="entry name" value="Mopterin_DH_FAD-bd"/>
</dbReference>
<feature type="binding site" evidence="15">
    <location>
        <position position="76"/>
    </location>
    <ligand>
        <name>[2Fe-2S] cluster</name>
        <dbReference type="ChEBI" id="CHEBI:190135"/>
        <label>1</label>
    </ligand>
</feature>